<dbReference type="InterPro" id="IPR001279">
    <property type="entry name" value="Metallo-B-lactamas"/>
</dbReference>
<reference evidence="2 3" key="1">
    <citation type="submission" date="2016-10" db="EMBL/GenBank/DDBJ databases">
        <title>Complete Genome Sequence of Flavobacterium sp. PK15.</title>
        <authorList>
            <person name="Ekwe A."/>
            <person name="Kim S.B."/>
        </authorList>
    </citation>
    <scope>NUCLEOTIDE SEQUENCE [LARGE SCALE GENOMIC DNA]</scope>
    <source>
        <strain evidence="2 3">PK15</strain>
    </source>
</reference>
<dbReference type="EMBL" id="CP017774">
    <property type="protein sequence ID" value="APA00354.1"/>
    <property type="molecule type" value="Genomic_DNA"/>
</dbReference>
<name>A0A1D9PCQ8_9FLAO</name>
<dbReference type="PANTHER" id="PTHR42951:SF17">
    <property type="entry name" value="METALLO-BETA-LACTAMASE DOMAIN-CONTAINING PROTEIN"/>
    <property type="match status" value="1"/>
</dbReference>
<sequence length="238" mass="26708">MMRKIIQLSIFPFGMINCFLIKGETKHILVDTGVPKSETKIIKQLHKHNIKLEDIGLIVITHGHIDHFGSAKELKDILKVPILIHNSDKEALQTGKSMLETLNPNHKIWDVILKPILAKDKAFPCFPDIVLHENQEYDLSMYGINGKIIHTPGHTPGSLSIVLENGDAIIMDLASSGILLGGLAFNSRIKHPPFHDNLEQVKNSINYVLSLNAETFYLGHGKPISRKSLISYRDNFLK</sequence>
<evidence type="ECO:0000313" key="2">
    <source>
        <dbReference type="EMBL" id="APA00354.1"/>
    </source>
</evidence>
<dbReference type="Proteomes" id="UP000178198">
    <property type="component" value="Chromosome"/>
</dbReference>
<protein>
    <recommendedName>
        <fullName evidence="1">Metallo-beta-lactamase domain-containing protein</fullName>
    </recommendedName>
</protein>
<dbReference type="KEGG" id="fcm:BIW12_13480"/>
<proteinExistence type="predicted"/>
<dbReference type="InterPro" id="IPR036866">
    <property type="entry name" value="RibonucZ/Hydroxyglut_hydro"/>
</dbReference>
<dbReference type="Pfam" id="PF00753">
    <property type="entry name" value="Lactamase_B"/>
    <property type="match status" value="1"/>
</dbReference>
<dbReference type="SMART" id="SM00849">
    <property type="entry name" value="Lactamase_B"/>
    <property type="match status" value="1"/>
</dbReference>
<dbReference type="SUPFAM" id="SSF56281">
    <property type="entry name" value="Metallo-hydrolase/oxidoreductase"/>
    <property type="match status" value="1"/>
</dbReference>
<dbReference type="CDD" id="cd07721">
    <property type="entry name" value="yflN-like_MBL-fold"/>
    <property type="match status" value="1"/>
</dbReference>
<accession>A0A1D9PCQ8</accession>
<dbReference type="AlphaFoldDB" id="A0A1D9PCQ8"/>
<dbReference type="Gene3D" id="3.60.15.10">
    <property type="entry name" value="Ribonuclease Z/Hydroxyacylglutathione hydrolase-like"/>
    <property type="match status" value="1"/>
</dbReference>
<feature type="domain" description="Metallo-beta-lactamase" evidence="1">
    <location>
        <begin position="15"/>
        <end position="220"/>
    </location>
</feature>
<evidence type="ECO:0000259" key="1">
    <source>
        <dbReference type="SMART" id="SM00849"/>
    </source>
</evidence>
<evidence type="ECO:0000313" key="3">
    <source>
        <dbReference type="Proteomes" id="UP000178198"/>
    </source>
</evidence>
<dbReference type="RefSeq" id="WP_071185591.1">
    <property type="nucleotide sequence ID" value="NZ_CP017774.1"/>
</dbReference>
<dbReference type="STRING" id="1306519.BIW12_13480"/>
<organism evidence="2 3">
    <name type="scientific">Flavobacterium commune</name>
    <dbReference type="NCBI Taxonomy" id="1306519"/>
    <lineage>
        <taxon>Bacteria</taxon>
        <taxon>Pseudomonadati</taxon>
        <taxon>Bacteroidota</taxon>
        <taxon>Flavobacteriia</taxon>
        <taxon>Flavobacteriales</taxon>
        <taxon>Flavobacteriaceae</taxon>
        <taxon>Flavobacterium</taxon>
    </lineage>
</organism>
<dbReference type="InterPro" id="IPR050855">
    <property type="entry name" value="NDM-1-like"/>
</dbReference>
<dbReference type="PANTHER" id="PTHR42951">
    <property type="entry name" value="METALLO-BETA-LACTAMASE DOMAIN-CONTAINING"/>
    <property type="match status" value="1"/>
</dbReference>
<dbReference type="OrthoDB" id="9802248at2"/>
<gene>
    <name evidence="2" type="ORF">BIW12_13480</name>
</gene>
<keyword evidence="3" id="KW-1185">Reference proteome</keyword>